<evidence type="ECO:0000256" key="2">
    <source>
        <dbReference type="ARBA" id="ARBA00022692"/>
    </source>
</evidence>
<evidence type="ECO:0000256" key="1">
    <source>
        <dbReference type="ARBA" id="ARBA00004167"/>
    </source>
</evidence>
<evidence type="ECO:0000313" key="7">
    <source>
        <dbReference type="EMBL" id="MFD0850387.1"/>
    </source>
</evidence>
<comment type="subcellular location">
    <subcellularLocation>
        <location evidence="1">Membrane</location>
        <topology evidence="1">Single-pass membrane protein</topology>
    </subcellularLocation>
</comment>
<feature type="compositionally biased region" description="Polar residues" evidence="5">
    <location>
        <begin position="195"/>
        <end position="210"/>
    </location>
</feature>
<keyword evidence="4" id="KW-0472">Membrane</keyword>
<feature type="region of interest" description="Disordered" evidence="5">
    <location>
        <begin position="91"/>
        <end position="126"/>
    </location>
</feature>
<organism evidence="7 8">
    <name type="scientific">Sphingosinicella xenopeptidilytica</name>
    <dbReference type="NCBI Taxonomy" id="364098"/>
    <lineage>
        <taxon>Bacteria</taxon>
        <taxon>Pseudomonadati</taxon>
        <taxon>Pseudomonadota</taxon>
        <taxon>Alphaproteobacteria</taxon>
        <taxon>Sphingomonadales</taxon>
        <taxon>Sphingosinicellaceae</taxon>
        <taxon>Sphingosinicella</taxon>
    </lineage>
</organism>
<evidence type="ECO:0000256" key="5">
    <source>
        <dbReference type="SAM" id="MobiDB-lite"/>
    </source>
</evidence>
<dbReference type="InterPro" id="IPR006260">
    <property type="entry name" value="TonB/TolA_C"/>
</dbReference>
<evidence type="ECO:0000259" key="6">
    <source>
        <dbReference type="Pfam" id="PF03544"/>
    </source>
</evidence>
<dbReference type="RefSeq" id="WP_381494576.1">
    <property type="nucleotide sequence ID" value="NZ_JBHTIK010000015.1"/>
</dbReference>
<gene>
    <name evidence="7" type="ORF">ACFQ00_18785</name>
</gene>
<keyword evidence="2" id="KW-0812">Transmembrane</keyword>
<dbReference type="Gene3D" id="3.30.1150.10">
    <property type="match status" value="1"/>
</dbReference>
<comment type="caution">
    <text evidence="7">The sequence shown here is derived from an EMBL/GenBank/DDBJ whole genome shotgun (WGS) entry which is preliminary data.</text>
</comment>
<feature type="domain" description="TonB C-terminal" evidence="6">
    <location>
        <begin position="136"/>
        <end position="213"/>
    </location>
</feature>
<dbReference type="Pfam" id="PF03544">
    <property type="entry name" value="TonB_C"/>
    <property type="match status" value="1"/>
</dbReference>
<proteinExistence type="predicted"/>
<evidence type="ECO:0000256" key="4">
    <source>
        <dbReference type="ARBA" id="ARBA00023136"/>
    </source>
</evidence>
<name>A0ABW3C9D2_SPHXN</name>
<keyword evidence="3" id="KW-1133">Transmembrane helix</keyword>
<feature type="region of interest" description="Disordered" evidence="5">
    <location>
        <begin position="195"/>
        <end position="216"/>
    </location>
</feature>
<protein>
    <submittedName>
        <fullName evidence="7">Energy transducer TonB</fullName>
    </submittedName>
</protein>
<feature type="compositionally biased region" description="Acidic residues" evidence="5">
    <location>
        <begin position="50"/>
        <end position="60"/>
    </location>
</feature>
<dbReference type="Proteomes" id="UP001597124">
    <property type="component" value="Unassembled WGS sequence"/>
</dbReference>
<feature type="region of interest" description="Disordered" evidence="5">
    <location>
        <begin position="50"/>
        <end position="70"/>
    </location>
</feature>
<evidence type="ECO:0000256" key="3">
    <source>
        <dbReference type="ARBA" id="ARBA00022989"/>
    </source>
</evidence>
<keyword evidence="8" id="KW-1185">Reference proteome</keyword>
<dbReference type="NCBIfam" id="TIGR01352">
    <property type="entry name" value="tonB_Cterm"/>
    <property type="match status" value="1"/>
</dbReference>
<dbReference type="SUPFAM" id="SSF74653">
    <property type="entry name" value="TolA/TonB C-terminal domain"/>
    <property type="match status" value="1"/>
</dbReference>
<reference evidence="8" key="1">
    <citation type="journal article" date="2019" name="Int. J. Syst. Evol. Microbiol.">
        <title>The Global Catalogue of Microorganisms (GCM) 10K type strain sequencing project: providing services to taxonomists for standard genome sequencing and annotation.</title>
        <authorList>
            <consortium name="The Broad Institute Genomics Platform"/>
            <consortium name="The Broad Institute Genome Sequencing Center for Infectious Disease"/>
            <person name="Wu L."/>
            <person name="Ma J."/>
        </authorList>
    </citation>
    <scope>NUCLEOTIDE SEQUENCE [LARGE SCALE GENOMIC DNA]</scope>
    <source>
        <strain evidence="8">CCUG 52537</strain>
    </source>
</reference>
<feature type="compositionally biased region" description="Pro residues" evidence="5">
    <location>
        <begin position="103"/>
        <end position="117"/>
    </location>
</feature>
<accession>A0ABW3C9D2</accession>
<dbReference type="InterPro" id="IPR037682">
    <property type="entry name" value="TonB_C"/>
</dbReference>
<dbReference type="EMBL" id="JBHTIK010000015">
    <property type="protein sequence ID" value="MFD0850387.1"/>
    <property type="molecule type" value="Genomic_DNA"/>
</dbReference>
<sequence length="216" mass="23422">MAYADQGVSSKRMVSLALVALLHAVLGYAFISGLALRVVKVVTGPMETFEVEEPTVDEEPPPPPPELEEIPPYVPPPEVIVETIAPPQPTITIQTETPRPDPPRVAPPAPPAPPPAGPTTRAQPRGRLGATITADDYPQASIRAEEEGSVVARYTIDVDGKIVKGSCSIQTSSGFNRLDTQTCSLIERRFRFNPAQQNGQPVQETRSQAFRWQIPK</sequence>
<evidence type="ECO:0000313" key="8">
    <source>
        <dbReference type="Proteomes" id="UP001597124"/>
    </source>
</evidence>